<dbReference type="AlphaFoldDB" id="A0A7S3TNM5"/>
<dbReference type="Gene3D" id="2.30.42.10">
    <property type="match status" value="1"/>
</dbReference>
<evidence type="ECO:0000313" key="2">
    <source>
        <dbReference type="EMBL" id="CAE0589151.1"/>
    </source>
</evidence>
<sequence length="106" mass="11877">MPNDEPFADVIINVHKGQNGYGIYFTQRNGEIVVTKLDQGSEAQKAGVQIDDRLIAIQDNDKLLPEETPGAPIYVNSDNYYRALDVVRSISYCRMSFLSKGMNGFM</sequence>
<dbReference type="SUPFAM" id="SSF50156">
    <property type="entry name" value="PDZ domain-like"/>
    <property type="match status" value="1"/>
</dbReference>
<protein>
    <recommendedName>
        <fullName evidence="1">PDZ domain-containing protein</fullName>
    </recommendedName>
</protein>
<dbReference type="EMBL" id="HBIQ01088599">
    <property type="protein sequence ID" value="CAE0589151.1"/>
    <property type="molecule type" value="Transcribed_RNA"/>
</dbReference>
<feature type="domain" description="PDZ" evidence="1">
    <location>
        <begin position="11"/>
        <end position="63"/>
    </location>
</feature>
<gene>
    <name evidence="2" type="ORF">SACU0126_LOCUS28271</name>
</gene>
<dbReference type="InterPro" id="IPR001478">
    <property type="entry name" value="PDZ"/>
</dbReference>
<dbReference type="InterPro" id="IPR036034">
    <property type="entry name" value="PDZ_sf"/>
</dbReference>
<name>A0A7S3TNM5_9SPIT</name>
<organism evidence="2">
    <name type="scientific">Strombidinopsis acuminata</name>
    <dbReference type="NCBI Taxonomy" id="141414"/>
    <lineage>
        <taxon>Eukaryota</taxon>
        <taxon>Sar</taxon>
        <taxon>Alveolata</taxon>
        <taxon>Ciliophora</taxon>
        <taxon>Intramacronucleata</taxon>
        <taxon>Spirotrichea</taxon>
        <taxon>Choreotrichia</taxon>
        <taxon>Choreotrichida</taxon>
        <taxon>Strombidinopsidae</taxon>
        <taxon>Strombidinopsis</taxon>
    </lineage>
</organism>
<reference evidence="2" key="1">
    <citation type="submission" date="2021-01" db="EMBL/GenBank/DDBJ databases">
        <authorList>
            <person name="Corre E."/>
            <person name="Pelletier E."/>
            <person name="Niang G."/>
            <person name="Scheremetjew M."/>
            <person name="Finn R."/>
            <person name="Kale V."/>
            <person name="Holt S."/>
            <person name="Cochrane G."/>
            <person name="Meng A."/>
            <person name="Brown T."/>
            <person name="Cohen L."/>
        </authorList>
    </citation>
    <scope>NUCLEOTIDE SEQUENCE</scope>
    <source>
        <strain evidence="2">SPMC142</strain>
    </source>
</reference>
<dbReference type="PROSITE" id="PS50106">
    <property type="entry name" value="PDZ"/>
    <property type="match status" value="1"/>
</dbReference>
<proteinExistence type="predicted"/>
<evidence type="ECO:0000259" key="1">
    <source>
        <dbReference type="PROSITE" id="PS50106"/>
    </source>
</evidence>
<accession>A0A7S3TNM5</accession>